<evidence type="ECO:0000313" key="3">
    <source>
        <dbReference type="Proteomes" id="UP001224812"/>
    </source>
</evidence>
<sequence length="226" mass="23696">IKVVNGRAGVDGKDGDSLTRIIYEDEGGDTHTVATMDDGLVFKGDVGDKVTRKLNDTLNIKGGVTAANELTDNNIGVVNDGANGLAIKLAKELTGISSIANTAGGGKLTLSDTENSVSVNGGRITHLGDAIADTDAVNYKQLKALNNGQGIDVDKWKDAILPTISFFSGSTGTGANYKQGNTEEQFDLSKLAFDFGDGLKVEKQQSKDGKQIAHITLDKDALKNDP</sequence>
<dbReference type="Proteomes" id="UP001224812">
    <property type="component" value="Unassembled WGS sequence"/>
</dbReference>
<protein>
    <recommendedName>
        <fullName evidence="1">Trimeric autotransporter adhesin YadA-like stalk domain-containing protein</fullName>
    </recommendedName>
</protein>
<feature type="non-terminal residue" evidence="2">
    <location>
        <position position="1"/>
    </location>
</feature>
<comment type="caution">
    <text evidence="2">The sequence shown here is derived from an EMBL/GenBank/DDBJ whole genome shotgun (WGS) entry which is preliminary data.</text>
</comment>
<organism evidence="2 3">
    <name type="scientific">Phocoenobacter skyensis</name>
    <dbReference type="NCBI Taxonomy" id="97481"/>
    <lineage>
        <taxon>Bacteria</taxon>
        <taxon>Pseudomonadati</taxon>
        <taxon>Pseudomonadota</taxon>
        <taxon>Gammaproteobacteria</taxon>
        <taxon>Pasteurellales</taxon>
        <taxon>Pasteurellaceae</taxon>
        <taxon>Phocoenobacter</taxon>
    </lineage>
</organism>
<dbReference type="InterPro" id="IPR011049">
    <property type="entry name" value="Serralysin-like_metalloprot_C"/>
</dbReference>
<dbReference type="EMBL" id="JASAVS010000050">
    <property type="protein sequence ID" value="MDP8086413.1"/>
    <property type="molecule type" value="Genomic_DNA"/>
</dbReference>
<name>A0ABT9JPZ9_9PAST</name>
<evidence type="ECO:0000313" key="2">
    <source>
        <dbReference type="EMBL" id="MDP8086413.1"/>
    </source>
</evidence>
<feature type="non-terminal residue" evidence="2">
    <location>
        <position position="226"/>
    </location>
</feature>
<feature type="domain" description="Trimeric autotransporter adhesin YadA-like stalk" evidence="1">
    <location>
        <begin position="123"/>
        <end position="148"/>
    </location>
</feature>
<keyword evidence="3" id="KW-1185">Reference proteome</keyword>
<gene>
    <name evidence="2" type="ORF">QJT92_10875</name>
</gene>
<accession>A0ABT9JPZ9</accession>
<dbReference type="Gene3D" id="2.150.10.10">
    <property type="entry name" value="Serralysin-like metalloprotease, C-terminal"/>
    <property type="match status" value="1"/>
</dbReference>
<dbReference type="InterPro" id="IPR008635">
    <property type="entry name" value="Coiled_stalk_dom"/>
</dbReference>
<reference evidence="2 3" key="1">
    <citation type="journal article" date="2023" name="Front. Microbiol.">
        <title>Phylogeography and host specificity of Pasteurellaceae pathogenic to sea-farmed fish in the north-east Atlantic.</title>
        <authorList>
            <person name="Gulla S."/>
            <person name="Colquhoun D.J."/>
            <person name="Olsen A.B."/>
            <person name="Spilsberg B."/>
            <person name="Lagesen K."/>
            <person name="Aakesson C.P."/>
            <person name="Strom S."/>
            <person name="Manji F."/>
            <person name="Birkbeck T.H."/>
            <person name="Nilsen H.K."/>
        </authorList>
    </citation>
    <scope>NUCLEOTIDE SEQUENCE [LARGE SCALE GENOMIC DNA]</scope>
    <source>
        <strain evidence="2 3">VIO11850</strain>
    </source>
</reference>
<proteinExistence type="predicted"/>
<dbReference type="Pfam" id="PF05662">
    <property type="entry name" value="YadA_stalk"/>
    <property type="match status" value="1"/>
</dbReference>
<evidence type="ECO:0000259" key="1">
    <source>
        <dbReference type="Pfam" id="PF05662"/>
    </source>
</evidence>